<dbReference type="InterPro" id="IPR043129">
    <property type="entry name" value="ATPase_NBD"/>
</dbReference>
<name>A0A229VY82_9BIFI</name>
<dbReference type="AlphaFoldDB" id="A0A229VY82"/>
<dbReference type="Gene3D" id="3.30.420.40">
    <property type="match status" value="2"/>
</dbReference>
<protein>
    <submittedName>
        <fullName evidence="2">NagC family transcriptional regulator</fullName>
    </submittedName>
</protein>
<dbReference type="OrthoDB" id="5174513at2"/>
<evidence type="ECO:0000313" key="3">
    <source>
        <dbReference type="Proteomes" id="UP000215433"/>
    </source>
</evidence>
<dbReference type="InterPro" id="IPR036388">
    <property type="entry name" value="WH-like_DNA-bd_sf"/>
</dbReference>
<reference evidence="2 3" key="1">
    <citation type="submission" date="2017-05" db="EMBL/GenBank/DDBJ databases">
        <title>Bifidobacterium vansinderenii sp. nov.</title>
        <authorList>
            <person name="Lugli G.A."/>
            <person name="Duranti S."/>
            <person name="Mangifesta M."/>
        </authorList>
    </citation>
    <scope>NUCLEOTIDE SEQUENCE [LARGE SCALE GENOMIC DNA]</scope>
    <source>
        <strain evidence="2 3">Tam10B</strain>
    </source>
</reference>
<comment type="caution">
    <text evidence="2">The sequence shown here is derived from an EMBL/GenBank/DDBJ whole genome shotgun (WGS) entry which is preliminary data.</text>
</comment>
<dbReference type="Proteomes" id="UP000215433">
    <property type="component" value="Unassembled WGS sequence"/>
</dbReference>
<proteinExistence type="inferred from homology"/>
<dbReference type="PANTHER" id="PTHR18964:SF149">
    <property type="entry name" value="BIFUNCTIONAL UDP-N-ACETYLGLUCOSAMINE 2-EPIMERASE_N-ACETYLMANNOSAMINE KINASE"/>
    <property type="match status" value="1"/>
</dbReference>
<sequence>MIAPPGSTHASMAELNRSRIIQLLHRDGVCSRAHIARKLDLTPAAITKITAQLIDMGVISETGNLDGIKKRRSIGLQLNESKYRVIAVKFARSLAQIGVFDLGGNLESMQTLPPVRNDTIPQTCEDIKNRIRAILAKDDSIVAIGMAVPGPYLRAEGRTAVVTSMLGWRNVNFISEFASEFRVPVFIEQDARAGALAQALFNPEATSRNLGYYLIGEGVGLGLMDHGELVNGELGAATEIGHISIDADGRPCECGNVGCLENYCSAIAFHEMVNESGLVPGSENMHHVEACRAAFTLAHNGNPEALALVHEVSTYIGYGCVTIINAFNPKQIIIGDIMAEAGEPMLQRVRSIVAQRVIPVLDETTEIILSDLPVDATLNGAAAVATAQFLEHPSEFVEQMEGL</sequence>
<organism evidence="2 3">
    <name type="scientific">Bifidobacterium vansinderenii</name>
    <dbReference type="NCBI Taxonomy" id="1984871"/>
    <lineage>
        <taxon>Bacteria</taxon>
        <taxon>Bacillati</taxon>
        <taxon>Actinomycetota</taxon>
        <taxon>Actinomycetes</taxon>
        <taxon>Bifidobacteriales</taxon>
        <taxon>Bifidobacteriaceae</taxon>
        <taxon>Bifidobacterium</taxon>
    </lineage>
</organism>
<dbReference type="PROSITE" id="PS01125">
    <property type="entry name" value="ROK"/>
    <property type="match status" value="1"/>
</dbReference>
<dbReference type="SUPFAM" id="SSF46785">
    <property type="entry name" value="Winged helix' DNA-binding domain"/>
    <property type="match status" value="1"/>
</dbReference>
<keyword evidence="3" id="KW-1185">Reference proteome</keyword>
<accession>A0A229VY82</accession>
<dbReference type="Gene3D" id="1.10.10.10">
    <property type="entry name" value="Winged helix-like DNA-binding domain superfamily/Winged helix DNA-binding domain"/>
    <property type="match status" value="1"/>
</dbReference>
<dbReference type="Pfam" id="PF13412">
    <property type="entry name" value="HTH_24"/>
    <property type="match status" value="1"/>
</dbReference>
<dbReference type="InterPro" id="IPR036390">
    <property type="entry name" value="WH_DNA-bd_sf"/>
</dbReference>
<gene>
    <name evidence="2" type="ORF">Tam10B_1376</name>
</gene>
<comment type="similarity">
    <text evidence="1">Belongs to the ROK (NagC/XylR) family.</text>
</comment>
<dbReference type="InterPro" id="IPR049874">
    <property type="entry name" value="ROK_cs"/>
</dbReference>
<dbReference type="RefSeq" id="WP_093960521.1">
    <property type="nucleotide sequence ID" value="NZ_NEWD01000016.1"/>
</dbReference>
<evidence type="ECO:0000313" key="2">
    <source>
        <dbReference type="EMBL" id="OXN00506.1"/>
    </source>
</evidence>
<dbReference type="PANTHER" id="PTHR18964">
    <property type="entry name" value="ROK (REPRESSOR, ORF, KINASE) FAMILY"/>
    <property type="match status" value="1"/>
</dbReference>
<evidence type="ECO:0000256" key="1">
    <source>
        <dbReference type="ARBA" id="ARBA00006479"/>
    </source>
</evidence>
<dbReference type="SUPFAM" id="SSF53067">
    <property type="entry name" value="Actin-like ATPase domain"/>
    <property type="match status" value="1"/>
</dbReference>
<dbReference type="InterPro" id="IPR000600">
    <property type="entry name" value="ROK"/>
</dbReference>
<dbReference type="EMBL" id="NEWD01000016">
    <property type="protein sequence ID" value="OXN00506.1"/>
    <property type="molecule type" value="Genomic_DNA"/>
</dbReference>
<dbReference type="Pfam" id="PF00480">
    <property type="entry name" value="ROK"/>
    <property type="match status" value="1"/>
</dbReference>